<feature type="compositionally biased region" description="Polar residues" evidence="1">
    <location>
        <begin position="342"/>
        <end position="352"/>
    </location>
</feature>
<dbReference type="InterPro" id="IPR009003">
    <property type="entry name" value="Peptidase_S1_PA"/>
</dbReference>
<dbReference type="Pfam" id="PF13365">
    <property type="entry name" value="Trypsin_2"/>
    <property type="match status" value="1"/>
</dbReference>
<dbReference type="EMBL" id="PGTO01000004">
    <property type="protein sequence ID" value="RAU22687.1"/>
    <property type="molecule type" value="Genomic_DNA"/>
</dbReference>
<comment type="caution">
    <text evidence="3">The sequence shown here is derived from an EMBL/GenBank/DDBJ whole genome shotgun (WGS) entry which is preliminary data.</text>
</comment>
<dbReference type="PANTHER" id="PTHR11102">
    <property type="entry name" value="SEL-1-LIKE PROTEIN"/>
    <property type="match status" value="1"/>
</dbReference>
<reference evidence="3 4" key="1">
    <citation type="submission" date="2017-11" db="EMBL/GenBank/DDBJ databases">
        <title>Draft genome sequence of magnetotactic bacterium Magnetospirillum kuznetsovii LBB-42.</title>
        <authorList>
            <person name="Grouzdev D.S."/>
            <person name="Rysina M.S."/>
            <person name="Baslerov R.V."/>
            <person name="Koziaeva V."/>
        </authorList>
    </citation>
    <scope>NUCLEOTIDE SEQUENCE [LARGE SCALE GENOMIC DNA]</scope>
    <source>
        <strain evidence="3 4">LBB-42</strain>
    </source>
</reference>
<evidence type="ECO:0000313" key="4">
    <source>
        <dbReference type="Proteomes" id="UP000251075"/>
    </source>
</evidence>
<dbReference type="Proteomes" id="UP000251075">
    <property type="component" value="Unassembled WGS sequence"/>
</dbReference>
<dbReference type="PANTHER" id="PTHR11102:SF160">
    <property type="entry name" value="ERAD-ASSOCIATED E3 UBIQUITIN-PROTEIN LIGASE COMPONENT HRD3"/>
    <property type="match status" value="1"/>
</dbReference>
<dbReference type="SUPFAM" id="SSF50494">
    <property type="entry name" value="Trypsin-like serine proteases"/>
    <property type="match status" value="1"/>
</dbReference>
<feature type="chain" id="PRO_5016695952" evidence="2">
    <location>
        <begin position="22"/>
        <end position="557"/>
    </location>
</feature>
<keyword evidence="4" id="KW-1185">Reference proteome</keyword>
<evidence type="ECO:0000256" key="1">
    <source>
        <dbReference type="SAM" id="MobiDB-lite"/>
    </source>
</evidence>
<proteinExistence type="predicted"/>
<sequence length="557" mass="59219">MRLRPALILAATLAFIQPAFAGLDEGMAAFKRQDWTSAAKEFRPLSEQGNATAQARLGYILFQGLLGSRDDVEALRLINAAANAGEAFAQYTLGNAYFFGRGVPKTPATALVWYGRAADQDNPESLHALGEIHFNGLGIGKDESKGVEYYRRAADLGVPASLEKLAELSWNGRSMPTDRVKAVDYARKAAQARRPIGQFILGVALLTGEGVEKNPSESMTWFRRAAEQGHPQSQHNLGVGLVTGTGVLKNLSEGYFWLAVGAERAPANLKAGYEKERDQFGAKLPPAELEQLRAKVVAWKPPQTGAIAAVGGQQQPAAAPAVAPAPAPTQSGPTTKVVPPEQSAQRSGTSSGTGFLVSKDGMILTNAHVVEQCRTITVKPPEGPAFVAALAAKDAGDDLALLKSPLRLSETVRFREDKPLRKGDDVVVIGYPLSSLLSRETNITAGTISALAGINGDARHYQLTAPVQKGNSGGPLVDISGNVVGIVSSKLNAMKIANQTGDIPQNVNFAIKSDLARKFLERYSVAYETSPSATPMSVADIGERISRVTVFIQCKVN</sequence>
<organism evidence="3 4">
    <name type="scientific">Paramagnetospirillum kuznetsovii</name>
    <dbReference type="NCBI Taxonomy" id="2053833"/>
    <lineage>
        <taxon>Bacteria</taxon>
        <taxon>Pseudomonadati</taxon>
        <taxon>Pseudomonadota</taxon>
        <taxon>Alphaproteobacteria</taxon>
        <taxon>Rhodospirillales</taxon>
        <taxon>Magnetospirillaceae</taxon>
        <taxon>Paramagnetospirillum</taxon>
    </lineage>
</organism>
<feature type="compositionally biased region" description="Low complexity" evidence="1">
    <location>
        <begin position="318"/>
        <end position="330"/>
    </location>
</feature>
<feature type="signal peptide" evidence="2">
    <location>
        <begin position="1"/>
        <end position="21"/>
    </location>
</feature>
<dbReference type="InterPro" id="IPR050767">
    <property type="entry name" value="Sel1_AlgK"/>
</dbReference>
<evidence type="ECO:0000256" key="2">
    <source>
        <dbReference type="SAM" id="SignalP"/>
    </source>
</evidence>
<dbReference type="RefSeq" id="WP_112143588.1">
    <property type="nucleotide sequence ID" value="NZ_PGTO01000004.1"/>
</dbReference>
<dbReference type="InterPro" id="IPR011990">
    <property type="entry name" value="TPR-like_helical_dom_sf"/>
</dbReference>
<protein>
    <submittedName>
        <fullName evidence="3">Uncharacterized protein</fullName>
    </submittedName>
</protein>
<dbReference type="InterPro" id="IPR006597">
    <property type="entry name" value="Sel1-like"/>
</dbReference>
<dbReference type="GO" id="GO:0004252">
    <property type="term" value="F:serine-type endopeptidase activity"/>
    <property type="evidence" value="ECO:0007669"/>
    <property type="project" value="InterPro"/>
</dbReference>
<dbReference type="Gene3D" id="2.40.10.10">
    <property type="entry name" value="Trypsin-like serine proteases"/>
    <property type="match status" value="2"/>
</dbReference>
<dbReference type="PRINTS" id="PR00834">
    <property type="entry name" value="PROTEASES2C"/>
</dbReference>
<dbReference type="SMART" id="SM00671">
    <property type="entry name" value="SEL1"/>
    <property type="match status" value="6"/>
</dbReference>
<dbReference type="OrthoDB" id="112232at2"/>
<accession>A0A364P0K4</accession>
<dbReference type="InterPro" id="IPR001940">
    <property type="entry name" value="Peptidase_S1C"/>
</dbReference>
<gene>
    <name evidence="3" type="ORF">CU669_08420</name>
</gene>
<dbReference type="InterPro" id="IPR043504">
    <property type="entry name" value="Peptidase_S1_PA_chymotrypsin"/>
</dbReference>
<dbReference type="Pfam" id="PF08238">
    <property type="entry name" value="Sel1"/>
    <property type="match status" value="6"/>
</dbReference>
<keyword evidence="2" id="KW-0732">Signal</keyword>
<name>A0A364P0K4_9PROT</name>
<dbReference type="AlphaFoldDB" id="A0A364P0K4"/>
<evidence type="ECO:0000313" key="3">
    <source>
        <dbReference type="EMBL" id="RAU22687.1"/>
    </source>
</evidence>
<dbReference type="Gene3D" id="1.25.40.10">
    <property type="entry name" value="Tetratricopeptide repeat domain"/>
    <property type="match status" value="1"/>
</dbReference>
<dbReference type="GO" id="GO:0006508">
    <property type="term" value="P:proteolysis"/>
    <property type="evidence" value="ECO:0007669"/>
    <property type="project" value="InterPro"/>
</dbReference>
<dbReference type="SUPFAM" id="SSF81901">
    <property type="entry name" value="HCP-like"/>
    <property type="match status" value="1"/>
</dbReference>
<feature type="region of interest" description="Disordered" evidence="1">
    <location>
        <begin position="318"/>
        <end position="352"/>
    </location>
</feature>